<sequence length="239" mass="24980">MTPHDTTPPNLPSLTRHESVFVLRFAQPEDPADAPDNTFSPDFLDALGAALDEVEASEGPAALVTTGAGKFYSNGLNLGIVGADPEGLPAYVSRVQRVFARVLRLEVPTVAAINGHAFGAGAMLALSHDHRVMRADRGFWNLPEAKLGMPFPAGMNSLITSRLSAPVAATAMLTSRRYPATDAVAAGIAHETADAGAVLDRAVEVAAELAPLRGANHAGIRAGLVSGVLLHLDEPIDRL</sequence>
<dbReference type="Pfam" id="PF00378">
    <property type="entry name" value="ECH_1"/>
    <property type="match status" value="1"/>
</dbReference>
<dbReference type="Proteomes" id="UP000315460">
    <property type="component" value="Unassembled WGS sequence"/>
</dbReference>
<dbReference type="Gene3D" id="3.90.226.10">
    <property type="entry name" value="2-enoyl-CoA Hydratase, Chain A, domain 1"/>
    <property type="match status" value="1"/>
</dbReference>
<dbReference type="PANTHER" id="PTHR11941">
    <property type="entry name" value="ENOYL-COA HYDRATASE-RELATED"/>
    <property type="match status" value="1"/>
</dbReference>
<dbReference type="InterPro" id="IPR029045">
    <property type="entry name" value="ClpP/crotonase-like_dom_sf"/>
</dbReference>
<dbReference type="CDD" id="cd06558">
    <property type="entry name" value="crotonase-like"/>
    <property type="match status" value="1"/>
</dbReference>
<dbReference type="EMBL" id="FXTG01000002">
    <property type="protein sequence ID" value="SMO60366.1"/>
    <property type="molecule type" value="Genomic_DNA"/>
</dbReference>
<proteinExistence type="predicted"/>
<evidence type="ECO:0000313" key="1">
    <source>
        <dbReference type="EMBL" id="SMO60366.1"/>
    </source>
</evidence>
<organism evidence="1 2">
    <name type="scientific">Dietzia kunjamensis subsp. schimae</name>
    <dbReference type="NCBI Taxonomy" id="498198"/>
    <lineage>
        <taxon>Bacteria</taxon>
        <taxon>Bacillati</taxon>
        <taxon>Actinomycetota</taxon>
        <taxon>Actinomycetes</taxon>
        <taxon>Mycobacteriales</taxon>
        <taxon>Dietziaceae</taxon>
        <taxon>Dietzia</taxon>
    </lineage>
</organism>
<name>A0ABY1N0T0_9ACTN</name>
<comment type="caution">
    <text evidence="1">The sequence shown here is derived from an EMBL/GenBank/DDBJ whole genome shotgun (WGS) entry which is preliminary data.</text>
</comment>
<keyword evidence="2" id="KW-1185">Reference proteome</keyword>
<gene>
    <name evidence="1" type="ORF">SAMN06265174_102564</name>
</gene>
<dbReference type="InterPro" id="IPR001753">
    <property type="entry name" value="Enoyl-CoA_hydra/iso"/>
</dbReference>
<dbReference type="PANTHER" id="PTHR11941:SF75">
    <property type="entry name" value="ENOYL-COA HYDRATASE_ISOMERASE FAMILY PROTEIN"/>
    <property type="match status" value="1"/>
</dbReference>
<accession>A0ABY1N0T0</accession>
<reference evidence="1 2" key="1">
    <citation type="submission" date="2017-05" db="EMBL/GenBank/DDBJ databases">
        <authorList>
            <person name="Varghese N."/>
            <person name="Submissions S."/>
        </authorList>
    </citation>
    <scope>NUCLEOTIDE SEQUENCE [LARGE SCALE GENOMIC DNA]</scope>
    <source>
        <strain evidence="1 2">DSM 45139</strain>
    </source>
</reference>
<protein>
    <submittedName>
        <fullName evidence="1">Enoyl-CoA hydratase/carnithine racemase</fullName>
    </submittedName>
</protein>
<evidence type="ECO:0000313" key="2">
    <source>
        <dbReference type="Proteomes" id="UP000315460"/>
    </source>
</evidence>
<dbReference type="SUPFAM" id="SSF52096">
    <property type="entry name" value="ClpP/crotonase"/>
    <property type="match status" value="1"/>
</dbReference>